<proteinExistence type="predicted"/>
<evidence type="ECO:0000313" key="2">
    <source>
        <dbReference type="Proteomes" id="UP001062846"/>
    </source>
</evidence>
<dbReference type="EMBL" id="CM046389">
    <property type="protein sequence ID" value="KAI8568929.1"/>
    <property type="molecule type" value="Genomic_DNA"/>
</dbReference>
<sequence>MVTAGLSSFTFYIPSRILRQLGISQGSHRAGVETFHIPAFTAQNLTGYEHNWGLRELGGADPNFSTELTNRYKHG</sequence>
<name>A0ACC0PV44_RHOML</name>
<dbReference type="Proteomes" id="UP001062846">
    <property type="component" value="Chromosome 2"/>
</dbReference>
<evidence type="ECO:0000313" key="1">
    <source>
        <dbReference type="EMBL" id="KAI8568929.1"/>
    </source>
</evidence>
<accession>A0ACC0PV44</accession>
<protein>
    <submittedName>
        <fullName evidence="1">Uncharacterized protein</fullName>
    </submittedName>
</protein>
<gene>
    <name evidence="1" type="ORF">RHMOL_Rhmol02G0239000</name>
</gene>
<reference evidence="1" key="1">
    <citation type="submission" date="2022-02" db="EMBL/GenBank/DDBJ databases">
        <title>Plant Genome Project.</title>
        <authorList>
            <person name="Zhang R.-G."/>
        </authorList>
    </citation>
    <scope>NUCLEOTIDE SEQUENCE</scope>
    <source>
        <strain evidence="1">AT1</strain>
    </source>
</reference>
<comment type="caution">
    <text evidence="1">The sequence shown here is derived from an EMBL/GenBank/DDBJ whole genome shotgun (WGS) entry which is preliminary data.</text>
</comment>
<organism evidence="1 2">
    <name type="scientific">Rhododendron molle</name>
    <name type="common">Chinese azalea</name>
    <name type="synonym">Azalea mollis</name>
    <dbReference type="NCBI Taxonomy" id="49168"/>
    <lineage>
        <taxon>Eukaryota</taxon>
        <taxon>Viridiplantae</taxon>
        <taxon>Streptophyta</taxon>
        <taxon>Embryophyta</taxon>
        <taxon>Tracheophyta</taxon>
        <taxon>Spermatophyta</taxon>
        <taxon>Magnoliopsida</taxon>
        <taxon>eudicotyledons</taxon>
        <taxon>Gunneridae</taxon>
        <taxon>Pentapetalae</taxon>
        <taxon>asterids</taxon>
        <taxon>Ericales</taxon>
        <taxon>Ericaceae</taxon>
        <taxon>Ericoideae</taxon>
        <taxon>Rhodoreae</taxon>
        <taxon>Rhododendron</taxon>
    </lineage>
</organism>
<keyword evidence="2" id="KW-1185">Reference proteome</keyword>